<dbReference type="NCBIfam" id="TIGR03752">
    <property type="entry name" value="conj_TIGR03752"/>
    <property type="match status" value="1"/>
</dbReference>
<sequence>MKNNPLIKFLVIPFAILAIFVVIKLFSGKGIEQQAPVTDPQALSAGEAKKLGVDGDTPGDTLRTIVVESRQLKDQVSNALKNNDELKQQNIELQKRLQTIDQNVDSKLQNVQQTLKQESQQQSQTILDTLQQQYNTLSNKAGSISSSGADLPIGFGVQPGDGQDFKGSPGLDVVWIEPQDATPVDINGKPITAGSNQTASGFNFPTSFGESVDRGQNALRAGAQNVANDFAPQDARKQVRKVYTLPQNSTLMGSVAMSALIGRVPIDGTVNDPYPFKVLIGPDNLTANGIDLPDVAGAVASGTASGDWTLSCVRGQIKSLTFVFNDGTVRTLPQPQEETNGNQNGNNQNNANQTTIQGGLGWISDAYGIPCISGDRKSNASQYIGSQVLITAAGAGAASLIKSDSNASTFTNTQTGTVGSIGMSGSEAMGKIIGQGVNDVSSWVNKLYGQAFAAVYVQPGAKVAVHLDQQLTIDYELQGRKVNYRSGARHASTALD</sequence>
<evidence type="ECO:0000256" key="1">
    <source>
        <dbReference type="SAM" id="Coils"/>
    </source>
</evidence>
<proteinExistence type="predicted"/>
<feature type="region of interest" description="Disordered" evidence="2">
    <location>
        <begin position="331"/>
        <end position="353"/>
    </location>
</feature>
<keyword evidence="1" id="KW-0175">Coiled coil</keyword>
<accession>A0A7Y1MW27</accession>
<keyword evidence="3" id="KW-0812">Transmembrane</keyword>
<dbReference type="InterPro" id="IPR021207">
    <property type="entry name" value="Integr_conj_element_PFL4705"/>
</dbReference>
<gene>
    <name evidence="4" type="ORF">HBO33_29515</name>
</gene>
<comment type="caution">
    <text evidence="4">The sequence shown here is derived from an EMBL/GenBank/DDBJ whole genome shotgun (WGS) entry which is preliminary data.</text>
</comment>
<organism evidence="4 5">
    <name type="scientific">Pseudomonas gessardii</name>
    <dbReference type="NCBI Taxonomy" id="78544"/>
    <lineage>
        <taxon>Bacteria</taxon>
        <taxon>Pseudomonadati</taxon>
        <taxon>Pseudomonadota</taxon>
        <taxon>Gammaproteobacteria</taxon>
        <taxon>Pseudomonadales</taxon>
        <taxon>Pseudomonadaceae</taxon>
        <taxon>Pseudomonas</taxon>
    </lineage>
</organism>
<dbReference type="Proteomes" id="UP000542111">
    <property type="component" value="Unassembled WGS sequence"/>
</dbReference>
<evidence type="ECO:0000313" key="5">
    <source>
        <dbReference type="Proteomes" id="UP000542111"/>
    </source>
</evidence>
<evidence type="ECO:0000313" key="4">
    <source>
        <dbReference type="EMBL" id="NNA99281.1"/>
    </source>
</evidence>
<evidence type="ECO:0000256" key="3">
    <source>
        <dbReference type="SAM" id="Phobius"/>
    </source>
</evidence>
<dbReference type="RefSeq" id="WP_068585399.1">
    <property type="nucleotide sequence ID" value="NZ_JAAQYP010000090.1"/>
</dbReference>
<dbReference type="EMBL" id="JAAQYP010000090">
    <property type="protein sequence ID" value="NNA99281.1"/>
    <property type="molecule type" value="Genomic_DNA"/>
</dbReference>
<feature type="compositionally biased region" description="Low complexity" evidence="2">
    <location>
        <begin position="339"/>
        <end position="353"/>
    </location>
</feature>
<dbReference type="AlphaFoldDB" id="A0A7Y1MW27"/>
<name>A0A7Y1MW27_9PSED</name>
<evidence type="ECO:0000256" key="2">
    <source>
        <dbReference type="SAM" id="MobiDB-lite"/>
    </source>
</evidence>
<protein>
    <submittedName>
        <fullName evidence="4">TIGR03752 family integrating conjugative element protein</fullName>
    </submittedName>
</protein>
<reference evidence="4 5" key="1">
    <citation type="journal article" date="2020" name="Front. Microbiol.">
        <title>Genetic Organization of the aprX-lipA2 Operon Affects the Proteolytic Potential of Pseudomonas Species in Milk.</title>
        <authorList>
            <person name="Maier C."/>
            <person name="Huptas C."/>
            <person name="von Neubeck M."/>
            <person name="Scherer S."/>
            <person name="Wenning M."/>
            <person name="Lucking G."/>
        </authorList>
    </citation>
    <scope>NUCLEOTIDE SEQUENCE [LARGE SCALE GENOMIC DNA]</scope>
    <source>
        <strain evidence="4 5">G4779</strain>
    </source>
</reference>
<keyword evidence="3" id="KW-1133">Transmembrane helix</keyword>
<keyword evidence="3" id="KW-0472">Membrane</keyword>
<feature type="transmembrane region" description="Helical" evidence="3">
    <location>
        <begin position="6"/>
        <end position="26"/>
    </location>
</feature>
<feature type="coiled-coil region" evidence="1">
    <location>
        <begin position="69"/>
        <end position="103"/>
    </location>
</feature>